<reference evidence="2 3" key="1">
    <citation type="submission" date="2022-12" db="EMBL/GenBank/DDBJ databases">
        <title>Chromosome-level genome of Tegillarca granosa.</title>
        <authorList>
            <person name="Kim J."/>
        </authorList>
    </citation>
    <scope>NUCLEOTIDE SEQUENCE [LARGE SCALE GENOMIC DNA]</scope>
    <source>
        <strain evidence="2">Teg-2019</strain>
        <tissue evidence="2">Adductor muscle</tissue>
    </source>
</reference>
<evidence type="ECO:0000313" key="3">
    <source>
        <dbReference type="Proteomes" id="UP001217089"/>
    </source>
</evidence>
<evidence type="ECO:0000313" key="2">
    <source>
        <dbReference type="EMBL" id="KAJ8320148.1"/>
    </source>
</evidence>
<accession>A0ABQ9FSA7</accession>
<comment type="caution">
    <text evidence="2">The sequence shown here is derived from an EMBL/GenBank/DDBJ whole genome shotgun (WGS) entry which is preliminary data.</text>
</comment>
<sequence length="343" mass="39991">MAFTKLCMGGSKILCTESKIIMYTGLRSLSELHIFSKLNHVHNAGSCYNINHSFKFDNCLSSRKVLILSIFRREFAHSVLKSKLITYKQCKTIKHEFCTETEKSDHTSSKNGVSNESRMKPNPNLSTADTSDVTDNDYICWPTDKLIESLTDKQKNIFNKFKRVSQLQYEMGTIVNKFSKKEIKAEAKEMQPLNEKYRHSPDNLIRYEHLMNDKRILSFQNQFNSAYLILGYSKNPFHLLCCNASEDSKIKQHLSGIKNRKNYNFNLDDVLELLLMLKMNKSWGHIVGEFYRMHPNYIRGIKMDYLPDIKAAVHTDFPDVKTNIDKKLKENGAKWENNIRKYN</sequence>
<evidence type="ECO:0000256" key="1">
    <source>
        <dbReference type="SAM" id="MobiDB-lite"/>
    </source>
</evidence>
<proteinExistence type="predicted"/>
<dbReference type="EMBL" id="JARBDR010000141">
    <property type="protein sequence ID" value="KAJ8320148.1"/>
    <property type="molecule type" value="Genomic_DNA"/>
</dbReference>
<organism evidence="2 3">
    <name type="scientific">Tegillarca granosa</name>
    <name type="common">Malaysian cockle</name>
    <name type="synonym">Anadara granosa</name>
    <dbReference type="NCBI Taxonomy" id="220873"/>
    <lineage>
        <taxon>Eukaryota</taxon>
        <taxon>Metazoa</taxon>
        <taxon>Spiralia</taxon>
        <taxon>Lophotrochozoa</taxon>
        <taxon>Mollusca</taxon>
        <taxon>Bivalvia</taxon>
        <taxon>Autobranchia</taxon>
        <taxon>Pteriomorphia</taxon>
        <taxon>Arcoida</taxon>
        <taxon>Arcoidea</taxon>
        <taxon>Arcidae</taxon>
        <taxon>Tegillarca</taxon>
    </lineage>
</organism>
<gene>
    <name evidence="2" type="ORF">KUTeg_001735</name>
</gene>
<feature type="region of interest" description="Disordered" evidence="1">
    <location>
        <begin position="104"/>
        <end position="130"/>
    </location>
</feature>
<keyword evidence="3" id="KW-1185">Reference proteome</keyword>
<name>A0ABQ9FSA7_TEGGR</name>
<dbReference type="Proteomes" id="UP001217089">
    <property type="component" value="Unassembled WGS sequence"/>
</dbReference>
<protein>
    <submittedName>
        <fullName evidence="2">Uncharacterized protein</fullName>
    </submittedName>
</protein>